<dbReference type="RefSeq" id="WP_379750807.1">
    <property type="nucleotide sequence ID" value="NZ_JBHSMR010000001.1"/>
</dbReference>
<name>A0ABW0MEI5_9BURK</name>
<reference evidence="2" key="1">
    <citation type="journal article" date="2019" name="Int. J. Syst. Evol. Microbiol.">
        <title>The Global Catalogue of Microorganisms (GCM) 10K type strain sequencing project: providing services to taxonomists for standard genome sequencing and annotation.</title>
        <authorList>
            <consortium name="The Broad Institute Genomics Platform"/>
            <consortium name="The Broad Institute Genome Sequencing Center for Infectious Disease"/>
            <person name="Wu L."/>
            <person name="Ma J."/>
        </authorList>
    </citation>
    <scope>NUCLEOTIDE SEQUENCE [LARGE SCALE GENOMIC DNA]</scope>
    <source>
        <strain evidence="2">CCUG 43111</strain>
    </source>
</reference>
<keyword evidence="2" id="KW-1185">Reference proteome</keyword>
<accession>A0ABW0MEI5</accession>
<dbReference type="Proteomes" id="UP001596101">
    <property type="component" value="Unassembled WGS sequence"/>
</dbReference>
<proteinExistence type="predicted"/>
<dbReference type="EMBL" id="JBHSMR010000001">
    <property type="protein sequence ID" value="MFC5476639.1"/>
    <property type="molecule type" value="Genomic_DNA"/>
</dbReference>
<gene>
    <name evidence="1" type="ORF">ACFPQ5_00445</name>
</gene>
<protein>
    <submittedName>
        <fullName evidence="1">Uncharacterized protein</fullName>
    </submittedName>
</protein>
<comment type="caution">
    <text evidence="1">The sequence shown here is derived from an EMBL/GenBank/DDBJ whole genome shotgun (WGS) entry which is preliminary data.</text>
</comment>
<evidence type="ECO:0000313" key="2">
    <source>
        <dbReference type="Proteomes" id="UP001596101"/>
    </source>
</evidence>
<organism evidence="1 2">
    <name type="scientific">Massilia suwonensis</name>
    <dbReference type="NCBI Taxonomy" id="648895"/>
    <lineage>
        <taxon>Bacteria</taxon>
        <taxon>Pseudomonadati</taxon>
        <taxon>Pseudomonadota</taxon>
        <taxon>Betaproteobacteria</taxon>
        <taxon>Burkholderiales</taxon>
        <taxon>Oxalobacteraceae</taxon>
        <taxon>Telluria group</taxon>
        <taxon>Massilia</taxon>
    </lineage>
</organism>
<evidence type="ECO:0000313" key="1">
    <source>
        <dbReference type="EMBL" id="MFC5476639.1"/>
    </source>
</evidence>
<sequence>MSGFLSALVIVAASMLIWKGQRLVKVHTLTQPLIISSDRSDKVLHTLPPGTTLYFEESFPEGFTRYKVYVNVDRMPLTLRDLTDPTEIDPLEARAFDKEALNRALREYPLTRKELAAVLQSPHLTKEEIKEVFLQYLENTK</sequence>